<comment type="caution">
    <text evidence="1">The sequence shown here is derived from an EMBL/GenBank/DDBJ whole genome shotgun (WGS) entry which is preliminary data.</text>
</comment>
<dbReference type="EMBL" id="CM042883">
    <property type="protein sequence ID" value="KAI4377855.1"/>
    <property type="molecule type" value="Genomic_DNA"/>
</dbReference>
<organism evidence="1 2">
    <name type="scientific">Melastoma candidum</name>
    <dbReference type="NCBI Taxonomy" id="119954"/>
    <lineage>
        <taxon>Eukaryota</taxon>
        <taxon>Viridiplantae</taxon>
        <taxon>Streptophyta</taxon>
        <taxon>Embryophyta</taxon>
        <taxon>Tracheophyta</taxon>
        <taxon>Spermatophyta</taxon>
        <taxon>Magnoliopsida</taxon>
        <taxon>eudicotyledons</taxon>
        <taxon>Gunneridae</taxon>
        <taxon>Pentapetalae</taxon>
        <taxon>rosids</taxon>
        <taxon>malvids</taxon>
        <taxon>Myrtales</taxon>
        <taxon>Melastomataceae</taxon>
        <taxon>Melastomatoideae</taxon>
        <taxon>Melastomateae</taxon>
        <taxon>Melastoma</taxon>
    </lineage>
</organism>
<reference evidence="2" key="1">
    <citation type="journal article" date="2023" name="Front. Plant Sci.">
        <title>Chromosomal-level genome assembly of Melastoma candidum provides insights into trichome evolution.</title>
        <authorList>
            <person name="Zhong Y."/>
            <person name="Wu W."/>
            <person name="Sun C."/>
            <person name="Zou P."/>
            <person name="Liu Y."/>
            <person name="Dai S."/>
            <person name="Zhou R."/>
        </authorList>
    </citation>
    <scope>NUCLEOTIDE SEQUENCE [LARGE SCALE GENOMIC DNA]</scope>
</reference>
<evidence type="ECO:0000313" key="2">
    <source>
        <dbReference type="Proteomes" id="UP001057402"/>
    </source>
</evidence>
<sequence length="1157" mass="128029">MEPSTQVDQIPTDPDSVSEKNSEEKCKHFSMRKYVFEMRQKDALKCWPFNMDNILSQVPKDVLPPLDVPKYRWWRCPHCLPEFWATATDTENGAISNTSCGKCKFTGPFADAMTPSETATVASNFQLMLNLDIADVKESNPCTSPQISPTRGDTSVLRVVDKGDDIVQNHSEIAKDVEANDGKGEPADIFETRGSNFREFPSLGYKSTGGLTVANAENDSETVEVENKDIDGKATEACQNEGAGVLDNFVRGENGVAPAEPDLRDSPSSDSSEVGPYMTGGLRRRKARKVRLLTDLLAAVDDTGNKHIRKDNAPLLAICDVTQEMRHQIVAEEEMENRENIKKAGLKRKRKLACEDSIKCSEGVPEIQEEGNPAALSAIAKNGDVLDSQLEDNRFPRIHSHNSKKNNLPEHHVDEATNPVRKKKKKNKVNVDSCEMKLIGAETKYTCTSSNAIEDREDGIVLSSALEIRKNTCFLKDKTDLPPIQPNQVPVIPQDIRTCLDDNPLARMDNKAGGNHPASDQLWSAKPSSAVNGAYLLSKTSSNAPSEADRPASDMRGGYSFHDMEEDPSRHGSDAFWSIGVHGLLNDGIDHKISFLSDRQRYTSTILDSRCLWAQNPGISGATKKKKSVKHKENTTALSQHHGKSADPGNPDDIPMEIVELMAKNQFERCLQDAEMDNNRRGANLLHEESSRKMKFPENVHYNVASKDFRPSAQKSFDTFSDLGASNYKMSQLERYHNPPVHHTFFQDQGLPLKFQPIGGSSLANTPKSMMKEDYSRIKASDGNFLSLGVSGTWYPPKHNEALVPCLSSMRPDCMPFGYGIMPQSFGLHSNGIDFQPHGPKTPPKAEMNCSRDTKIFPLRANCLQMAEKEFNFEAYRGATKHPYNSRPNEADYEHMAAPLDISSNETIPAMHLLSLMDAHSGKKIGDEEAWLAKRPSLTCKCHLKEGCGLHLGMCKGNIPLRHPPFDYDQAKVLPAFSPSASSSLPTNLFRAGSDDKSYVPLDVNDKGKGKCFEIGRPIGKSRVLSFLADSAGLATSYGFKPYHSTERNVPSSSEARFILPYVRMSERGTNEAHNGIHVIQPPRSGSDAAICTLNRNPAEFSVPEEGNVYSIGRDDLKLVKRVRNKPESSQARCRVGKKMVKEKRAAGGRQNQPQIA</sequence>
<proteinExistence type="predicted"/>
<accession>A0ACB9RGN2</accession>
<gene>
    <name evidence="1" type="ORF">MLD38_015422</name>
</gene>
<keyword evidence="2" id="KW-1185">Reference proteome</keyword>
<name>A0ACB9RGN2_9MYRT</name>
<dbReference type="Proteomes" id="UP001057402">
    <property type="component" value="Chromosome 4"/>
</dbReference>
<evidence type="ECO:0000313" key="1">
    <source>
        <dbReference type="EMBL" id="KAI4377855.1"/>
    </source>
</evidence>
<protein>
    <submittedName>
        <fullName evidence="1">Uncharacterized protein</fullName>
    </submittedName>
</protein>